<feature type="transmembrane region" description="Helical" evidence="1">
    <location>
        <begin position="16"/>
        <end position="38"/>
    </location>
</feature>
<reference evidence="2" key="1">
    <citation type="submission" date="2022-01" db="EMBL/GenBank/DDBJ databases">
        <title>Genome sequence and assembly of Parabukholderia sp. RG36.</title>
        <authorList>
            <person name="Chhetri G."/>
        </authorList>
    </citation>
    <scope>NUCLEOTIDE SEQUENCE</scope>
    <source>
        <strain evidence="2">RG36</strain>
    </source>
</reference>
<dbReference type="RefSeq" id="WP_238462057.1">
    <property type="nucleotide sequence ID" value="NZ_JAKLJA010000001.1"/>
</dbReference>
<gene>
    <name evidence="2" type="ORF">L5014_02825</name>
</gene>
<dbReference type="AlphaFoldDB" id="A0A9X1RM18"/>
<evidence type="ECO:0000256" key="1">
    <source>
        <dbReference type="SAM" id="Phobius"/>
    </source>
</evidence>
<dbReference type="EMBL" id="JAKLJA010000001">
    <property type="protein sequence ID" value="MCG5072306.1"/>
    <property type="molecule type" value="Genomic_DNA"/>
</dbReference>
<sequence>MFTNKFGGEGDPRSPIGLAFFLLALVIVFVMASPFWLVAKLCSIAQGKVRERP</sequence>
<comment type="caution">
    <text evidence="2">The sequence shown here is derived from an EMBL/GenBank/DDBJ whole genome shotgun (WGS) entry which is preliminary data.</text>
</comment>
<proteinExistence type="predicted"/>
<name>A0A9X1RM18_9BURK</name>
<protein>
    <submittedName>
        <fullName evidence="2">Uncharacterized protein</fullName>
    </submittedName>
</protein>
<keyword evidence="1" id="KW-1133">Transmembrane helix</keyword>
<dbReference type="Proteomes" id="UP001139308">
    <property type="component" value="Unassembled WGS sequence"/>
</dbReference>
<organism evidence="2 3">
    <name type="scientific">Paraburkholderia tagetis</name>
    <dbReference type="NCBI Taxonomy" id="2913261"/>
    <lineage>
        <taxon>Bacteria</taxon>
        <taxon>Pseudomonadati</taxon>
        <taxon>Pseudomonadota</taxon>
        <taxon>Betaproteobacteria</taxon>
        <taxon>Burkholderiales</taxon>
        <taxon>Burkholderiaceae</taxon>
        <taxon>Paraburkholderia</taxon>
    </lineage>
</organism>
<accession>A0A9X1RM18</accession>
<keyword evidence="1" id="KW-0812">Transmembrane</keyword>
<evidence type="ECO:0000313" key="3">
    <source>
        <dbReference type="Proteomes" id="UP001139308"/>
    </source>
</evidence>
<keyword evidence="1" id="KW-0472">Membrane</keyword>
<keyword evidence="3" id="KW-1185">Reference proteome</keyword>
<evidence type="ECO:0000313" key="2">
    <source>
        <dbReference type="EMBL" id="MCG5072306.1"/>
    </source>
</evidence>